<evidence type="ECO:0000256" key="3">
    <source>
        <dbReference type="PROSITE-ProRule" id="PRU00221"/>
    </source>
</evidence>
<dbReference type="InterPro" id="IPR011047">
    <property type="entry name" value="Quinoprotein_ADH-like_sf"/>
</dbReference>
<dbReference type="SMART" id="SM00320">
    <property type="entry name" value="WD40"/>
    <property type="match status" value="4"/>
</dbReference>
<dbReference type="Proteomes" id="UP001152797">
    <property type="component" value="Unassembled WGS sequence"/>
</dbReference>
<dbReference type="Pfam" id="PF00400">
    <property type="entry name" value="WD40"/>
    <property type="match status" value="1"/>
</dbReference>
<evidence type="ECO:0000256" key="2">
    <source>
        <dbReference type="ARBA" id="ARBA00022737"/>
    </source>
</evidence>
<proteinExistence type="predicted"/>
<reference evidence="4" key="1">
    <citation type="submission" date="2022-10" db="EMBL/GenBank/DDBJ databases">
        <authorList>
            <person name="Chen Y."/>
            <person name="Dougan E. K."/>
            <person name="Chan C."/>
            <person name="Rhodes N."/>
            <person name="Thang M."/>
        </authorList>
    </citation>
    <scope>NUCLEOTIDE SEQUENCE</scope>
</reference>
<protein>
    <submittedName>
        <fullName evidence="4">Uncharacterized protein</fullName>
    </submittedName>
</protein>
<accession>A0A9P1BI16</accession>
<dbReference type="PROSITE" id="PS50082">
    <property type="entry name" value="WD_REPEATS_2"/>
    <property type="match status" value="1"/>
</dbReference>
<sequence>MASVVFPVPCPSLAVKPHVVAGVRASGPSVLVTHLPRHNVQLGVGLALCLRLAQNSARVRRKAEGALAPQRSVQLDQDGRHWEAFVSRIGPPSSKNVDASAASAWRCGAGKLRVVCHEASSITSMALRGESLCFGTSCGRIRVVDLRSGAKVGEYFVGSHVPSPISLLHFDEGGELLVAGDLRGRLHAWKSKFPGSWGYRTHPDISFIDGGCASCAHSAAVTGLILSGDMMISSSCDGSVSFWSLKDPDVDSVDVIHPSSSTRFLGVPLCLCAAAQGSQGVFVGFKDGSVRKVVMIDGKCADSMSLPPSESGAVTALAFQSETLIVGFEDGQVKILRQGRDALICKPFHSSNVQDLRMLSDDLFLSSASDGRVAVWSMRSGSPLWGFRGLSSLEDLDPQDQADQSRARSFCLATDSTKLLCSLVINPVTPANTIFINDWRQSRSPFDEVAPACEAILCMDFDDDETHA</sequence>
<dbReference type="EMBL" id="CAMXCT010000039">
    <property type="protein sequence ID" value="CAI3972880.1"/>
    <property type="molecule type" value="Genomic_DNA"/>
</dbReference>
<dbReference type="InterPro" id="IPR001680">
    <property type="entry name" value="WD40_rpt"/>
</dbReference>
<dbReference type="EMBL" id="CAMXCT030000039">
    <property type="protein sequence ID" value="CAL4760192.1"/>
    <property type="molecule type" value="Genomic_DNA"/>
</dbReference>
<evidence type="ECO:0000313" key="6">
    <source>
        <dbReference type="Proteomes" id="UP001152797"/>
    </source>
</evidence>
<dbReference type="Gene3D" id="2.130.10.10">
    <property type="entry name" value="YVTN repeat-like/Quinoprotein amine dehydrogenase"/>
    <property type="match status" value="2"/>
</dbReference>
<dbReference type="InterPro" id="IPR051179">
    <property type="entry name" value="WD_repeat_multifunction"/>
</dbReference>
<evidence type="ECO:0000313" key="4">
    <source>
        <dbReference type="EMBL" id="CAI3972880.1"/>
    </source>
</evidence>
<gene>
    <name evidence="4" type="ORF">C1SCF055_LOCUS1418</name>
</gene>
<dbReference type="OrthoDB" id="420313at2759"/>
<organism evidence="4">
    <name type="scientific">Cladocopium goreaui</name>
    <dbReference type="NCBI Taxonomy" id="2562237"/>
    <lineage>
        <taxon>Eukaryota</taxon>
        <taxon>Sar</taxon>
        <taxon>Alveolata</taxon>
        <taxon>Dinophyceae</taxon>
        <taxon>Suessiales</taxon>
        <taxon>Symbiodiniaceae</taxon>
        <taxon>Cladocopium</taxon>
    </lineage>
</organism>
<dbReference type="AlphaFoldDB" id="A0A9P1BI16"/>
<evidence type="ECO:0000256" key="1">
    <source>
        <dbReference type="ARBA" id="ARBA00022574"/>
    </source>
</evidence>
<keyword evidence="1 3" id="KW-0853">WD repeat</keyword>
<dbReference type="InterPro" id="IPR015943">
    <property type="entry name" value="WD40/YVTN_repeat-like_dom_sf"/>
</dbReference>
<dbReference type="SUPFAM" id="SSF50998">
    <property type="entry name" value="Quinoprotein alcohol dehydrogenase-like"/>
    <property type="match status" value="1"/>
</dbReference>
<comment type="caution">
    <text evidence="4">The sequence shown here is derived from an EMBL/GenBank/DDBJ whole genome shotgun (WGS) entry which is preliminary data.</text>
</comment>
<evidence type="ECO:0000313" key="5">
    <source>
        <dbReference type="EMBL" id="CAL4760192.1"/>
    </source>
</evidence>
<name>A0A9P1BI16_9DINO</name>
<dbReference type="PANTHER" id="PTHR19857">
    <property type="entry name" value="MITOCHONDRIAL DIVISION PROTEIN 1-RELATED"/>
    <property type="match status" value="1"/>
</dbReference>
<keyword evidence="6" id="KW-1185">Reference proteome</keyword>
<feature type="repeat" description="WD" evidence="3">
    <location>
        <begin position="214"/>
        <end position="253"/>
    </location>
</feature>
<reference evidence="5 6" key="2">
    <citation type="submission" date="2024-05" db="EMBL/GenBank/DDBJ databases">
        <authorList>
            <person name="Chen Y."/>
            <person name="Shah S."/>
            <person name="Dougan E. K."/>
            <person name="Thang M."/>
            <person name="Chan C."/>
        </authorList>
    </citation>
    <scope>NUCLEOTIDE SEQUENCE [LARGE SCALE GENOMIC DNA]</scope>
</reference>
<keyword evidence="2" id="KW-0677">Repeat</keyword>
<dbReference type="EMBL" id="CAMXCT020000039">
    <property type="protein sequence ID" value="CAL1126255.1"/>
    <property type="molecule type" value="Genomic_DNA"/>
</dbReference>